<evidence type="ECO:0000256" key="1">
    <source>
        <dbReference type="ARBA" id="ARBA00022670"/>
    </source>
</evidence>
<evidence type="ECO:0000259" key="7">
    <source>
        <dbReference type="PROSITE" id="PS50249"/>
    </source>
</evidence>
<dbReference type="Pfam" id="PF20582">
    <property type="entry name" value="UPF0758_N"/>
    <property type="match status" value="1"/>
</dbReference>
<evidence type="ECO:0000313" key="9">
    <source>
        <dbReference type="Proteomes" id="UP000233398"/>
    </source>
</evidence>
<evidence type="ECO:0000256" key="3">
    <source>
        <dbReference type="ARBA" id="ARBA00022801"/>
    </source>
</evidence>
<evidence type="ECO:0000256" key="2">
    <source>
        <dbReference type="ARBA" id="ARBA00022723"/>
    </source>
</evidence>
<evidence type="ECO:0000313" key="8">
    <source>
        <dbReference type="EMBL" id="PKD43209.1"/>
    </source>
</evidence>
<gene>
    <name evidence="8" type="ORF">CWD77_11375</name>
</gene>
<dbReference type="PROSITE" id="PS50249">
    <property type="entry name" value="MPN"/>
    <property type="match status" value="1"/>
</dbReference>
<evidence type="ECO:0000256" key="5">
    <source>
        <dbReference type="ARBA" id="ARBA00023049"/>
    </source>
</evidence>
<organism evidence="8 9">
    <name type="scientific">Rhodohalobacter barkolensis</name>
    <dbReference type="NCBI Taxonomy" id="2053187"/>
    <lineage>
        <taxon>Bacteria</taxon>
        <taxon>Pseudomonadati</taxon>
        <taxon>Balneolota</taxon>
        <taxon>Balneolia</taxon>
        <taxon>Balneolales</taxon>
        <taxon>Balneolaceae</taxon>
        <taxon>Rhodohalobacter</taxon>
    </lineage>
</organism>
<dbReference type="GO" id="GO:0046872">
    <property type="term" value="F:metal ion binding"/>
    <property type="evidence" value="ECO:0007669"/>
    <property type="project" value="UniProtKB-KW"/>
</dbReference>
<dbReference type="GO" id="GO:0006508">
    <property type="term" value="P:proteolysis"/>
    <property type="evidence" value="ECO:0007669"/>
    <property type="project" value="UniProtKB-KW"/>
</dbReference>
<dbReference type="InterPro" id="IPR046778">
    <property type="entry name" value="UPF0758_N"/>
</dbReference>
<dbReference type="PROSITE" id="PS01302">
    <property type="entry name" value="UPF0758"/>
    <property type="match status" value="1"/>
</dbReference>
<dbReference type="Gene3D" id="3.40.140.10">
    <property type="entry name" value="Cytidine Deaminase, domain 2"/>
    <property type="match status" value="1"/>
</dbReference>
<dbReference type="InterPro" id="IPR037518">
    <property type="entry name" value="MPN"/>
</dbReference>
<keyword evidence="4" id="KW-0862">Zinc</keyword>
<feature type="domain" description="MPN" evidence="7">
    <location>
        <begin position="115"/>
        <end position="237"/>
    </location>
</feature>
<dbReference type="InterPro" id="IPR020891">
    <property type="entry name" value="UPF0758_CS"/>
</dbReference>
<proteinExistence type="inferred from homology"/>
<dbReference type="InterPro" id="IPR010994">
    <property type="entry name" value="RuvA_2-like"/>
</dbReference>
<name>A0A2N0VGA7_9BACT</name>
<keyword evidence="1" id="KW-0645">Protease</keyword>
<dbReference type="CDD" id="cd08071">
    <property type="entry name" value="MPN_DUF2466"/>
    <property type="match status" value="1"/>
</dbReference>
<dbReference type="OrthoDB" id="9804482at2"/>
<comment type="caution">
    <text evidence="8">The sequence shown here is derived from an EMBL/GenBank/DDBJ whole genome shotgun (WGS) entry which is preliminary data.</text>
</comment>
<accession>A0A2N0VGA7</accession>
<keyword evidence="5" id="KW-0482">Metalloprotease</keyword>
<dbReference type="NCBIfam" id="TIGR00608">
    <property type="entry name" value="radc"/>
    <property type="match status" value="1"/>
</dbReference>
<dbReference type="Proteomes" id="UP000233398">
    <property type="component" value="Unassembled WGS sequence"/>
</dbReference>
<dbReference type="InterPro" id="IPR025657">
    <property type="entry name" value="RadC_JAB"/>
</dbReference>
<dbReference type="PANTHER" id="PTHR30471:SF3">
    <property type="entry name" value="UPF0758 PROTEIN YEES-RELATED"/>
    <property type="match status" value="1"/>
</dbReference>
<keyword evidence="2" id="KW-0479">Metal-binding</keyword>
<dbReference type="AlphaFoldDB" id="A0A2N0VGA7"/>
<dbReference type="RefSeq" id="WP_101073683.1">
    <property type="nucleotide sequence ID" value="NZ_PISP01000003.1"/>
</dbReference>
<keyword evidence="3" id="KW-0378">Hydrolase</keyword>
<evidence type="ECO:0000256" key="4">
    <source>
        <dbReference type="ARBA" id="ARBA00022833"/>
    </source>
</evidence>
<dbReference type="EMBL" id="PISP01000003">
    <property type="protein sequence ID" value="PKD43209.1"/>
    <property type="molecule type" value="Genomic_DNA"/>
</dbReference>
<sequence>MKTEEFDTGRYFGRAVRDMQPDEQPREKLLKYGADSLSDAELLAILLRTGTKGMNVIDTSRALLDRFDGLRNLSRQDWQSLKVIPGIAKVKALTLEATFELSKRIQLASLGDQVKITSPDDAAAFFAPRLRDLPHEEFYVAFLNNAKILTGYKRISQGGNKATVVDVPEVMRQAILNQANSILVAHNHPSGYAKESASDINLTNRIVESGKQIGIPLDDHIIIAGDQYISFRNKNLIR</sequence>
<dbReference type="SUPFAM" id="SSF47781">
    <property type="entry name" value="RuvA domain 2-like"/>
    <property type="match status" value="1"/>
</dbReference>
<dbReference type="InterPro" id="IPR001405">
    <property type="entry name" value="UPF0758"/>
</dbReference>
<dbReference type="Pfam" id="PF04002">
    <property type="entry name" value="RadC"/>
    <property type="match status" value="1"/>
</dbReference>
<dbReference type="NCBIfam" id="NF000642">
    <property type="entry name" value="PRK00024.1"/>
    <property type="match status" value="1"/>
</dbReference>
<comment type="similarity">
    <text evidence="6">Belongs to the UPF0758 family.</text>
</comment>
<evidence type="ECO:0000256" key="6">
    <source>
        <dbReference type="RuleBase" id="RU003797"/>
    </source>
</evidence>
<keyword evidence="9" id="KW-1185">Reference proteome</keyword>
<protein>
    <submittedName>
        <fullName evidence="8">JAB domain-containing protein</fullName>
    </submittedName>
</protein>
<dbReference type="GO" id="GO:0008237">
    <property type="term" value="F:metallopeptidase activity"/>
    <property type="evidence" value="ECO:0007669"/>
    <property type="project" value="UniProtKB-KW"/>
</dbReference>
<reference evidence="8 9" key="1">
    <citation type="submission" date="2017-11" db="EMBL/GenBank/DDBJ databases">
        <title>Rhodohalobacter 15182 sp. nov., isolated from a salt lake.</title>
        <authorList>
            <person name="Han S."/>
        </authorList>
    </citation>
    <scope>NUCLEOTIDE SEQUENCE [LARGE SCALE GENOMIC DNA]</scope>
    <source>
        <strain evidence="8 9">15182</strain>
    </source>
</reference>
<dbReference type="PANTHER" id="PTHR30471">
    <property type="entry name" value="DNA REPAIR PROTEIN RADC"/>
    <property type="match status" value="1"/>
</dbReference>